<name>A0A158CDN7_9BURK</name>
<protein>
    <submittedName>
        <fullName evidence="1">Porin</fullName>
    </submittedName>
</protein>
<dbReference type="STRING" id="1777141.AWB80_05065"/>
<reference evidence="1" key="1">
    <citation type="submission" date="2016-01" db="EMBL/GenBank/DDBJ databases">
        <authorList>
            <person name="Peeters C."/>
        </authorList>
    </citation>
    <scope>NUCLEOTIDE SEQUENCE [LARGE SCALE GENOMIC DNA]</scope>
    <source>
        <strain evidence="1">LMG 29323</strain>
    </source>
</reference>
<evidence type="ECO:0000313" key="2">
    <source>
        <dbReference type="Proteomes" id="UP000054911"/>
    </source>
</evidence>
<proteinExistence type="predicted"/>
<gene>
    <name evidence="1" type="ORF">AWB80_05065</name>
</gene>
<dbReference type="InterPro" id="IPR023614">
    <property type="entry name" value="Porin_dom_sf"/>
</dbReference>
<evidence type="ECO:0000313" key="1">
    <source>
        <dbReference type="EMBL" id="SAK80434.1"/>
    </source>
</evidence>
<dbReference type="SUPFAM" id="SSF56935">
    <property type="entry name" value="Porins"/>
    <property type="match status" value="1"/>
</dbReference>
<sequence length="53" mass="5666">MGADHNISKRTSFYARAGYMKNNGLATTTWPGLTAIGPGEKQTLVGVGVSHRF</sequence>
<organism evidence="1 2">
    <name type="scientific">Caballeronia pedi</name>
    <dbReference type="NCBI Taxonomy" id="1777141"/>
    <lineage>
        <taxon>Bacteria</taxon>
        <taxon>Pseudomonadati</taxon>
        <taxon>Pseudomonadota</taxon>
        <taxon>Betaproteobacteria</taxon>
        <taxon>Burkholderiales</taxon>
        <taxon>Burkholderiaceae</taxon>
        <taxon>Caballeronia</taxon>
    </lineage>
</organism>
<dbReference type="Gene3D" id="2.40.160.10">
    <property type="entry name" value="Porin"/>
    <property type="match status" value="1"/>
</dbReference>
<dbReference type="AlphaFoldDB" id="A0A158CDN7"/>
<accession>A0A158CDN7</accession>
<dbReference type="EMBL" id="FCOE02000019">
    <property type="protein sequence ID" value="SAK80434.1"/>
    <property type="molecule type" value="Genomic_DNA"/>
</dbReference>
<dbReference type="Proteomes" id="UP000054911">
    <property type="component" value="Unassembled WGS sequence"/>
</dbReference>
<keyword evidence="2" id="KW-1185">Reference proteome</keyword>
<comment type="caution">
    <text evidence="1">The sequence shown here is derived from an EMBL/GenBank/DDBJ whole genome shotgun (WGS) entry which is preliminary data.</text>
</comment>